<proteinExistence type="predicted"/>
<gene>
    <name evidence="1" type="ORF">CYJ10_26510</name>
</gene>
<dbReference type="AlphaFoldDB" id="A0A2N5C5A6"/>
<organism evidence="1 2">
    <name type="scientific">Cupriavidus pauculus</name>
    <dbReference type="NCBI Taxonomy" id="82633"/>
    <lineage>
        <taxon>Bacteria</taxon>
        <taxon>Pseudomonadati</taxon>
        <taxon>Pseudomonadota</taxon>
        <taxon>Betaproteobacteria</taxon>
        <taxon>Burkholderiales</taxon>
        <taxon>Burkholderiaceae</taxon>
        <taxon>Cupriavidus</taxon>
    </lineage>
</organism>
<name>A0A2N5C5A6_9BURK</name>
<reference evidence="1 2" key="1">
    <citation type="submission" date="2017-12" db="EMBL/GenBank/DDBJ databases">
        <title>Genome sequence of the active heterotrophic nitrifier-denitrifier, Cupriavidus pauculus UM1.</title>
        <authorList>
            <person name="Putonti C."/>
            <person name="Castignetti D."/>
        </authorList>
    </citation>
    <scope>NUCLEOTIDE SEQUENCE [LARGE SCALE GENOMIC DNA]</scope>
    <source>
        <strain evidence="1 2">UM1</strain>
    </source>
</reference>
<protein>
    <submittedName>
        <fullName evidence="1">Uncharacterized protein</fullName>
    </submittedName>
</protein>
<evidence type="ECO:0000313" key="1">
    <source>
        <dbReference type="EMBL" id="PLP97406.1"/>
    </source>
</evidence>
<comment type="caution">
    <text evidence="1">The sequence shown here is derived from an EMBL/GenBank/DDBJ whole genome shotgun (WGS) entry which is preliminary data.</text>
</comment>
<evidence type="ECO:0000313" key="2">
    <source>
        <dbReference type="Proteomes" id="UP000234341"/>
    </source>
</evidence>
<dbReference type="Proteomes" id="UP000234341">
    <property type="component" value="Unassembled WGS sequence"/>
</dbReference>
<sequence>MRPGSGGGLFGIEWLEPHARSRRGTIRTGPATQSVLLQRRLDANASDLMRAYRASAAELQSGRSVEPAAASRFRSSKMRHEIAVLVNANPARVG</sequence>
<dbReference type="EMBL" id="PJRP01000017">
    <property type="protein sequence ID" value="PLP97406.1"/>
    <property type="molecule type" value="Genomic_DNA"/>
</dbReference>
<accession>A0A2N5C5A6</accession>